<feature type="compositionally biased region" description="Low complexity" evidence="3">
    <location>
        <begin position="175"/>
        <end position="195"/>
    </location>
</feature>
<feature type="compositionally biased region" description="Polar residues" evidence="3">
    <location>
        <begin position="310"/>
        <end position="320"/>
    </location>
</feature>
<keyword evidence="1 2" id="KW-0539">Nucleus</keyword>
<feature type="DNA-binding region" description="Homeobox" evidence="1">
    <location>
        <begin position="11"/>
        <end position="70"/>
    </location>
</feature>
<dbReference type="Gene3D" id="1.10.10.60">
    <property type="entry name" value="Homeodomain-like"/>
    <property type="match status" value="1"/>
</dbReference>
<comment type="caution">
    <text evidence="5">The sequence shown here is derived from an EMBL/GenBank/DDBJ whole genome shotgun (WGS) entry which is preliminary data.</text>
</comment>
<dbReference type="Proteomes" id="UP000007148">
    <property type="component" value="Unassembled WGS sequence"/>
</dbReference>
<dbReference type="InParanoid" id="G4TD10"/>
<feature type="compositionally biased region" description="Acidic residues" evidence="3">
    <location>
        <begin position="440"/>
        <end position="449"/>
    </location>
</feature>
<evidence type="ECO:0000256" key="3">
    <source>
        <dbReference type="SAM" id="MobiDB-lite"/>
    </source>
</evidence>
<feature type="compositionally biased region" description="Polar residues" evidence="3">
    <location>
        <begin position="226"/>
        <end position="235"/>
    </location>
</feature>
<comment type="subcellular location">
    <subcellularLocation>
        <location evidence="1 2">Nucleus</location>
    </subcellularLocation>
</comment>
<feature type="region of interest" description="Disordered" evidence="3">
    <location>
        <begin position="305"/>
        <end position="332"/>
    </location>
</feature>
<feature type="region of interest" description="Disordered" evidence="3">
    <location>
        <begin position="69"/>
        <end position="200"/>
    </location>
</feature>
<feature type="compositionally biased region" description="Polar residues" evidence="3">
    <location>
        <begin position="496"/>
        <end position="507"/>
    </location>
</feature>
<feature type="region of interest" description="Disordered" evidence="3">
    <location>
        <begin position="419"/>
        <end position="507"/>
    </location>
</feature>
<accession>G4TD10</accession>
<evidence type="ECO:0000256" key="1">
    <source>
        <dbReference type="PROSITE-ProRule" id="PRU00108"/>
    </source>
</evidence>
<dbReference type="OrthoDB" id="6159439at2759"/>
<feature type="region of interest" description="Disordered" evidence="3">
    <location>
        <begin position="263"/>
        <end position="289"/>
    </location>
</feature>
<dbReference type="InterPro" id="IPR009057">
    <property type="entry name" value="Homeodomain-like_sf"/>
</dbReference>
<dbReference type="SUPFAM" id="SSF46689">
    <property type="entry name" value="Homeodomain-like"/>
    <property type="match status" value="1"/>
</dbReference>
<protein>
    <recommendedName>
        <fullName evidence="4">Homeobox domain-containing protein</fullName>
    </recommendedName>
</protein>
<name>G4TD10_SERID</name>
<dbReference type="EMBL" id="CAFZ01000049">
    <property type="protein sequence ID" value="CCA69212.1"/>
    <property type="molecule type" value="Genomic_DNA"/>
</dbReference>
<organism evidence="5 6">
    <name type="scientific">Serendipita indica (strain DSM 11827)</name>
    <name type="common">Root endophyte fungus</name>
    <name type="synonym">Piriformospora indica</name>
    <dbReference type="NCBI Taxonomy" id="1109443"/>
    <lineage>
        <taxon>Eukaryota</taxon>
        <taxon>Fungi</taxon>
        <taxon>Dikarya</taxon>
        <taxon>Basidiomycota</taxon>
        <taxon>Agaricomycotina</taxon>
        <taxon>Agaricomycetes</taxon>
        <taxon>Sebacinales</taxon>
        <taxon>Serendipitaceae</taxon>
        <taxon>Serendipita</taxon>
    </lineage>
</organism>
<dbReference type="PROSITE" id="PS50071">
    <property type="entry name" value="HOMEOBOX_2"/>
    <property type="match status" value="1"/>
</dbReference>
<evidence type="ECO:0000256" key="2">
    <source>
        <dbReference type="RuleBase" id="RU000682"/>
    </source>
</evidence>
<dbReference type="GO" id="GO:0005634">
    <property type="term" value="C:nucleus"/>
    <property type="evidence" value="ECO:0007669"/>
    <property type="project" value="UniProtKB-SubCell"/>
</dbReference>
<dbReference type="SMART" id="SM00389">
    <property type="entry name" value="HOX"/>
    <property type="match status" value="1"/>
</dbReference>
<keyword evidence="1 2" id="KW-0371">Homeobox</keyword>
<gene>
    <name evidence="5" type="ORF">PIIN_03112</name>
</gene>
<evidence type="ECO:0000313" key="6">
    <source>
        <dbReference type="Proteomes" id="UP000007148"/>
    </source>
</evidence>
<dbReference type="Pfam" id="PF00046">
    <property type="entry name" value="Homeodomain"/>
    <property type="match status" value="1"/>
</dbReference>
<feature type="domain" description="Homeobox" evidence="4">
    <location>
        <begin position="9"/>
        <end position="69"/>
    </location>
</feature>
<reference evidence="5 6" key="1">
    <citation type="journal article" date="2011" name="PLoS Pathog.">
        <title>Endophytic Life Strategies Decoded by Genome and Transcriptome Analyses of the Mutualistic Root Symbiont Piriformospora indica.</title>
        <authorList>
            <person name="Zuccaro A."/>
            <person name="Lahrmann U."/>
            <person name="Guldener U."/>
            <person name="Langen G."/>
            <person name="Pfiffi S."/>
            <person name="Biedenkopf D."/>
            <person name="Wong P."/>
            <person name="Samans B."/>
            <person name="Grimm C."/>
            <person name="Basiewicz M."/>
            <person name="Murat C."/>
            <person name="Martin F."/>
            <person name="Kogel K.H."/>
        </authorList>
    </citation>
    <scope>NUCLEOTIDE SEQUENCE [LARGE SCALE GENOMIC DNA]</scope>
    <source>
        <strain evidence="5 6">DSM 11827</strain>
    </source>
</reference>
<feature type="compositionally biased region" description="Low complexity" evidence="3">
    <location>
        <begin position="91"/>
        <end position="106"/>
    </location>
</feature>
<sequence>MTPRTAATRAPHRVTVRKTAQQVNRLQELWQQTTTPTKEQREQIADEIGLDVRIVSTWFRDERSKLTRQRAEQQRAERNAAVASSTVSGPIRSARIATAATTATRRFQSDGPSELDEDDEHQQQHQQHQQQAPLPPLFDRHTHHHHQCASPVTATTPRLSFTKSPRFSPYPLSPARPGGAAATMAAASSSMRPAPQRQHQQHALDTLVRPSMPIDIHRPAHHRNQLSDSESTYGSPGTYASRLPHQPLSAYASSLTMSSIIPGFPRQSVPAPSVASSEDTSEDELDDEDEARSDLLGYRMMHDVRDYSPRTPSHMPSSLPSPRVMHAPSTSIPSGGLPPISTLGLGVHGSSFSPLPHTKTLPQLSPFRTPITLPTDSGKTFTIEPLPIITGPQPARDSSWRWNYYDKVSSMRQTLSGKLYAHDPVKSSSTVPSHMRRADDSDEEDELLSEEGPSPISSPLFRHTRLDSSSSTGGSMFDRLGGLFTGSGGTGKKQLFASSTANGDKTM</sequence>
<dbReference type="GO" id="GO:0003677">
    <property type="term" value="F:DNA binding"/>
    <property type="evidence" value="ECO:0007669"/>
    <property type="project" value="UniProtKB-UniRule"/>
</dbReference>
<dbReference type="STRING" id="1109443.G4TD10"/>
<feature type="compositionally biased region" description="Polar residues" evidence="3">
    <location>
        <begin position="150"/>
        <end position="165"/>
    </location>
</feature>
<feature type="region of interest" description="Disordered" evidence="3">
    <location>
        <begin position="220"/>
        <end position="241"/>
    </location>
</feature>
<evidence type="ECO:0000313" key="5">
    <source>
        <dbReference type="EMBL" id="CCA69212.1"/>
    </source>
</evidence>
<evidence type="ECO:0000259" key="4">
    <source>
        <dbReference type="PROSITE" id="PS50071"/>
    </source>
</evidence>
<dbReference type="HOGENOM" id="CLU_491889_0_0_1"/>
<keyword evidence="1 2" id="KW-0238">DNA-binding</keyword>
<proteinExistence type="predicted"/>
<keyword evidence="6" id="KW-1185">Reference proteome</keyword>
<feature type="compositionally biased region" description="Basic and acidic residues" evidence="3">
    <location>
        <begin position="69"/>
        <end position="78"/>
    </location>
</feature>
<feature type="compositionally biased region" description="Acidic residues" evidence="3">
    <location>
        <begin position="279"/>
        <end position="289"/>
    </location>
</feature>
<dbReference type="AlphaFoldDB" id="G4TD10"/>
<dbReference type="InterPro" id="IPR001356">
    <property type="entry name" value="HD"/>
</dbReference>